<accession>A0ABQ6LMB5</accession>
<gene>
    <name evidence="3" type="ORF">LNKW23_35480</name>
</gene>
<dbReference type="InterPro" id="IPR001509">
    <property type="entry name" value="Epimerase_deHydtase"/>
</dbReference>
<protein>
    <submittedName>
        <fullName evidence="3">SDR family NAD(P)-dependent oxidoreductase</fullName>
    </submittedName>
</protein>
<keyword evidence="1" id="KW-0520">NAD</keyword>
<dbReference type="PRINTS" id="PR01713">
    <property type="entry name" value="NUCEPIMERASE"/>
</dbReference>
<dbReference type="Proteomes" id="UP001239909">
    <property type="component" value="Unassembled WGS sequence"/>
</dbReference>
<organism evidence="3 4">
    <name type="scientific">Paralimibaculum aggregatum</name>
    <dbReference type="NCBI Taxonomy" id="3036245"/>
    <lineage>
        <taxon>Bacteria</taxon>
        <taxon>Pseudomonadati</taxon>
        <taxon>Pseudomonadota</taxon>
        <taxon>Alphaproteobacteria</taxon>
        <taxon>Rhodobacterales</taxon>
        <taxon>Paracoccaceae</taxon>
        <taxon>Paralimibaculum</taxon>
    </lineage>
</organism>
<keyword evidence="4" id="KW-1185">Reference proteome</keyword>
<reference evidence="3 4" key="1">
    <citation type="submission" date="2023-04" db="EMBL/GenBank/DDBJ databases">
        <title>Marinoamorphus aggregata gen. nov., sp. Nov., isolate from tissue of brittle star Ophioplocus japonicus.</title>
        <authorList>
            <person name="Kawano K."/>
            <person name="Sawayama S."/>
            <person name="Nakagawa S."/>
        </authorList>
    </citation>
    <scope>NUCLEOTIDE SEQUENCE [LARGE SCALE GENOMIC DNA]</scope>
    <source>
        <strain evidence="3 4">NKW23</strain>
    </source>
</reference>
<dbReference type="InterPro" id="IPR036291">
    <property type="entry name" value="NAD(P)-bd_dom_sf"/>
</dbReference>
<dbReference type="EMBL" id="BSYI01000034">
    <property type="protein sequence ID" value="GMG84333.1"/>
    <property type="molecule type" value="Genomic_DNA"/>
</dbReference>
<dbReference type="CDD" id="cd05253">
    <property type="entry name" value="UDP_GE_SDE_e"/>
    <property type="match status" value="1"/>
</dbReference>
<evidence type="ECO:0000259" key="2">
    <source>
        <dbReference type="Pfam" id="PF01370"/>
    </source>
</evidence>
<dbReference type="SUPFAM" id="SSF51735">
    <property type="entry name" value="NAD(P)-binding Rossmann-fold domains"/>
    <property type="match status" value="1"/>
</dbReference>
<dbReference type="Gene3D" id="3.40.50.720">
    <property type="entry name" value="NAD(P)-binding Rossmann-like Domain"/>
    <property type="match status" value="1"/>
</dbReference>
<proteinExistence type="predicted"/>
<evidence type="ECO:0000313" key="4">
    <source>
        <dbReference type="Proteomes" id="UP001239909"/>
    </source>
</evidence>
<sequence length="349" mass="38894">MSHSDWAAAIGRDTPVLVTGAAGFIGYHLSERLLAAGIPVVGLDNLNAYYDPRLKEARRDRLLDRPGFTFERVDLADREGLAGVFERHGPRRVVHLAAQAGVRHSLTHPHDYVDANITGFLNILEACRHREATHLVYASSSSVYGGNAKLPFDVEDSVDHPVSLYAATKKANELMAHSYSHLFGLPATGLRFFTVYGPWGRPDMAIQIFTKALYEGRPIRLFNHGRMERDFTYVDDIVEGVVRLIPRAPAPDPGFDRQAPDPATSWAPHRVFNIGNHRREQLLDLVAMLEELTGRTAIRELVEMQPGDVEATFADVSALEREVGFAPDTPLREGLARFVDWYRSFNGIG</sequence>
<evidence type="ECO:0000313" key="3">
    <source>
        <dbReference type="EMBL" id="GMG84333.1"/>
    </source>
</evidence>
<name>A0ABQ6LMB5_9RHOB</name>
<comment type="caution">
    <text evidence="3">The sequence shown here is derived from an EMBL/GenBank/DDBJ whole genome shotgun (WGS) entry which is preliminary data.</text>
</comment>
<dbReference type="PANTHER" id="PTHR43574">
    <property type="entry name" value="EPIMERASE-RELATED"/>
    <property type="match status" value="1"/>
</dbReference>
<evidence type="ECO:0000256" key="1">
    <source>
        <dbReference type="ARBA" id="ARBA00023027"/>
    </source>
</evidence>
<dbReference type="Pfam" id="PF01370">
    <property type="entry name" value="Epimerase"/>
    <property type="match status" value="1"/>
</dbReference>
<feature type="domain" description="NAD-dependent epimerase/dehydratase" evidence="2">
    <location>
        <begin position="16"/>
        <end position="247"/>
    </location>
</feature>
<dbReference type="RefSeq" id="WP_285673362.1">
    <property type="nucleotide sequence ID" value="NZ_BSYI01000034.1"/>
</dbReference>